<dbReference type="EMBL" id="AC183492">
    <property type="protein sequence ID" value="ABD65636.1"/>
    <property type="molecule type" value="Genomic_DNA"/>
</dbReference>
<organism evidence="2">
    <name type="scientific">Brassica oleracea</name>
    <name type="common">Wild cabbage</name>
    <dbReference type="NCBI Taxonomy" id="3712"/>
    <lineage>
        <taxon>Eukaryota</taxon>
        <taxon>Viridiplantae</taxon>
        <taxon>Streptophyta</taxon>
        <taxon>Embryophyta</taxon>
        <taxon>Tracheophyta</taxon>
        <taxon>Spermatophyta</taxon>
        <taxon>Magnoliopsida</taxon>
        <taxon>eudicotyledons</taxon>
        <taxon>Gunneridae</taxon>
        <taxon>Pentapetalae</taxon>
        <taxon>rosids</taxon>
        <taxon>malvids</taxon>
        <taxon>Brassicales</taxon>
        <taxon>Brassicaceae</taxon>
        <taxon>Brassiceae</taxon>
        <taxon>Brassica</taxon>
    </lineage>
</organism>
<feature type="compositionally biased region" description="Low complexity" evidence="1">
    <location>
        <begin position="50"/>
        <end position="65"/>
    </location>
</feature>
<feature type="compositionally biased region" description="Polar residues" evidence="1">
    <location>
        <begin position="402"/>
        <end position="414"/>
    </location>
</feature>
<reference evidence="2" key="1">
    <citation type="submission" date="2006-03" db="EMBL/GenBank/DDBJ databases">
        <title>Comparative genomics of Brassica oleracea and Arabidopsis thaliana reveals gene loss, fragmentation and dispersal following polyploidy.</title>
        <authorList>
            <person name="Town C.D."/>
            <person name="Cheung F."/>
            <person name="Maiti R."/>
            <person name="Crabtree J."/>
            <person name="Haas B.J."/>
            <person name="Wortman J.R."/>
            <person name="Hine E.E."/>
            <person name="Althoff R."/>
            <person name="Arbogast T."/>
            <person name="Tallon L.J."/>
            <person name="Teresa U.T."/>
            <person name="Trick M."/>
            <person name="Bancroft I."/>
        </authorList>
    </citation>
    <scope>NUCLEOTIDE SEQUENCE</scope>
</reference>
<feature type="region of interest" description="Disordered" evidence="1">
    <location>
        <begin position="42"/>
        <end position="99"/>
    </location>
</feature>
<sequence>MKHFLYIETPRARLPRSFLPNFLALPLRWLLRARKPAAPTYAQLFGDGSGTSSSGPSSSDAVPDSQTSQRVSSSPPLPPQMPPPSPLTAAPQPVPEGAVHPDLRVPSYAPFARYTVEDLLAQPGREGLDVLDPDRPRGTYWFGANNRVSRSVSATIKGYYDGAYPNWSKTPNHVKITWFKCFAQKWHWSLGITERVKAEFVAKAKICLCNTVSDWKDKWEIYGTKDKDGHLPMLHRTGQKHHAWLEKTGVLPSLSELFKMTHATSDEVFVDPAFEKLFHAVAPKKKGRTVGIGSVNEVARTTSSYTSRRDKETSQMKARMDSQQIRLDSLENPLDVMAVGNPTMQRMLSERLAALGLPVRDPEESDPNRQQPSNPTDYFEDMNIFRRKRNESFTTKPPLRRTFNNETSFEVNSS</sequence>
<evidence type="ECO:0000256" key="1">
    <source>
        <dbReference type="SAM" id="MobiDB-lite"/>
    </source>
</evidence>
<feature type="region of interest" description="Disordered" evidence="1">
    <location>
        <begin position="359"/>
        <end position="414"/>
    </location>
</feature>
<protein>
    <submittedName>
        <fullName evidence="2">Uncharacterized protein</fullName>
    </submittedName>
</protein>
<evidence type="ECO:0000313" key="2">
    <source>
        <dbReference type="EMBL" id="ABD65636.1"/>
    </source>
</evidence>
<gene>
    <name evidence="2" type="ORF">23.t00055</name>
</gene>
<feature type="compositionally biased region" description="Pro residues" evidence="1">
    <location>
        <begin position="75"/>
        <end position="86"/>
    </location>
</feature>
<dbReference type="AlphaFoldDB" id="Q25BK9"/>
<accession>Q25BK9</accession>
<proteinExistence type="predicted"/>
<name>Q25BK9_BRAOL</name>